<dbReference type="Pfam" id="PF07842">
    <property type="entry name" value="GCFC"/>
    <property type="match status" value="1"/>
</dbReference>
<dbReference type="AlphaFoldDB" id="A0ABD2LZP6"/>
<dbReference type="InterPro" id="IPR024933">
    <property type="entry name" value="TFP11"/>
</dbReference>
<dbReference type="Pfam" id="PF12457">
    <property type="entry name" value="TIP_N"/>
    <property type="match status" value="1"/>
</dbReference>
<keyword evidence="6 7" id="KW-0539">Nucleus</keyword>
<dbReference type="EMBL" id="JBICBT010000207">
    <property type="protein sequence ID" value="KAL3120721.1"/>
    <property type="molecule type" value="Genomic_DNA"/>
</dbReference>
<feature type="coiled-coil region" evidence="8">
    <location>
        <begin position="318"/>
        <end position="352"/>
    </location>
</feature>
<evidence type="ECO:0000313" key="12">
    <source>
        <dbReference type="Proteomes" id="UP001620626"/>
    </source>
</evidence>
<evidence type="ECO:0000256" key="4">
    <source>
        <dbReference type="ARBA" id="ARBA00022728"/>
    </source>
</evidence>
<dbReference type="SMART" id="SM00443">
    <property type="entry name" value="G_patch"/>
    <property type="match status" value="1"/>
</dbReference>
<keyword evidence="4 7" id="KW-0747">Spliceosome</keyword>
<dbReference type="InterPro" id="IPR045211">
    <property type="entry name" value="TFP11/STIP/Ntr1"/>
</dbReference>
<evidence type="ECO:0000256" key="1">
    <source>
        <dbReference type="ARBA" id="ARBA00004123"/>
    </source>
</evidence>
<comment type="subcellular location">
    <subcellularLocation>
        <location evidence="1 7">Nucleus</location>
    </subcellularLocation>
</comment>
<dbReference type="PIRSF" id="PIRSF017706">
    <property type="entry name" value="TFIP11"/>
    <property type="match status" value="1"/>
</dbReference>
<evidence type="ECO:0000256" key="3">
    <source>
        <dbReference type="ARBA" id="ARBA00022664"/>
    </source>
</evidence>
<accession>A0ABD2LZP6</accession>
<feature type="region of interest" description="Disordered" evidence="9">
    <location>
        <begin position="40"/>
        <end position="118"/>
    </location>
</feature>
<comment type="similarity">
    <text evidence="2 7">Belongs to the TFP11/STIP family.</text>
</comment>
<dbReference type="GO" id="GO:0008380">
    <property type="term" value="P:RNA splicing"/>
    <property type="evidence" value="ECO:0007669"/>
    <property type="project" value="UniProtKB-KW"/>
</dbReference>
<dbReference type="PANTHER" id="PTHR23329:SF1">
    <property type="entry name" value="TUFTELIN-INTERACTING PROTEIN 11"/>
    <property type="match status" value="1"/>
</dbReference>
<evidence type="ECO:0000259" key="10">
    <source>
        <dbReference type="PROSITE" id="PS50174"/>
    </source>
</evidence>
<evidence type="ECO:0000256" key="9">
    <source>
        <dbReference type="SAM" id="MobiDB-lite"/>
    </source>
</evidence>
<sequence>MGDSNEFFTEEFEFDQTDFECAMGRRKFKRQTKEQEIYGIWAEEEEDQRPSFQHGKKRPNDSAPVSFVAGGVKVGSKTQLSDGNLQEDEEESEISAVETPPEKRPTPSTFVPSAPSTSGVGAQVFAGMRSSKFQSGGGMTDTTWIKAGKGGVVMQMMQKMGYQPGKGLGKEKQGIVEPVQAFARPGRGAVGAYGSEVKGPKFGESAAEAQARINNVDIPTDAENAVQRGQWRKSNGANKVKVHYKTMVDVLSESGEQKYDGLAKGAGEKIKIIDLTGPERKEYQDYSSFSRRAKMPIIDGDRPNFNIPELPHNLNTLLDLSEEEILKTDKEVRHLKNQNEALISEEKRILEESAESQFEFVRLQELEQLVSKFCVSAEESSLDECKKLFQKLHKQFEAEFKMYGLDALAMPIVLPKIKRYFMEWDSLNPEQTFFGFSMMSEWKDLLGDSKGGALFKHFDNSSSTLSAFDFCIWHGWMPNLRRTALEWSPRSNGPVMISLVQKWMQILPGWILENLLEQILIPRIREQIDLWDPITDTVPIESWLLPWHSLMGDRLLPAYASVRQKLAKGLRNWYPGDRSAIECIRPWKEVFSSGIIHTFIGMNILPKLEKALQSIDLISTDYFDQLELFDWMDFVGGEPIGKILANAFFPRYYDYLRSQLNSPMLSVQELERVKKNYMNWKNLFPQEIISQQVIMAELKRALMLIGQAQNRLTGAPIPGMHFQHPLPRPATPLFSVPPINTPFVQLPPTNFKQLVESTAVTNGIQFFPQRSKFQDGKQVYMFGIHSIYIDGTLLFQYNPPRRQWLPVSLNQLVEMSKG</sequence>
<comment type="caution">
    <text evidence="11">The sequence shown here is derived from an EMBL/GenBank/DDBJ whole genome shotgun (WGS) entry which is preliminary data.</text>
</comment>
<dbReference type="PROSITE" id="PS50174">
    <property type="entry name" value="G_PATCH"/>
    <property type="match status" value="1"/>
</dbReference>
<dbReference type="Pfam" id="PF01585">
    <property type="entry name" value="G-patch"/>
    <property type="match status" value="1"/>
</dbReference>
<name>A0ABD2LZP6_9BILA</name>
<proteinExistence type="inferred from homology"/>
<evidence type="ECO:0000256" key="7">
    <source>
        <dbReference type="PIRNR" id="PIRNR017706"/>
    </source>
</evidence>
<organism evidence="11 12">
    <name type="scientific">Heterodera trifolii</name>
    <dbReference type="NCBI Taxonomy" id="157864"/>
    <lineage>
        <taxon>Eukaryota</taxon>
        <taxon>Metazoa</taxon>
        <taxon>Ecdysozoa</taxon>
        <taxon>Nematoda</taxon>
        <taxon>Chromadorea</taxon>
        <taxon>Rhabditida</taxon>
        <taxon>Tylenchina</taxon>
        <taxon>Tylenchomorpha</taxon>
        <taxon>Tylenchoidea</taxon>
        <taxon>Heteroderidae</taxon>
        <taxon>Heteroderinae</taxon>
        <taxon>Heterodera</taxon>
    </lineage>
</organism>
<evidence type="ECO:0000256" key="8">
    <source>
        <dbReference type="SAM" id="Coils"/>
    </source>
</evidence>
<feature type="compositionally biased region" description="Polar residues" evidence="9">
    <location>
        <begin position="106"/>
        <end position="118"/>
    </location>
</feature>
<dbReference type="Proteomes" id="UP001620626">
    <property type="component" value="Unassembled WGS sequence"/>
</dbReference>
<evidence type="ECO:0000256" key="5">
    <source>
        <dbReference type="ARBA" id="ARBA00023187"/>
    </source>
</evidence>
<dbReference type="InterPro" id="IPR000467">
    <property type="entry name" value="G_patch_dom"/>
</dbReference>
<dbReference type="InterPro" id="IPR022159">
    <property type="entry name" value="STIP/TFIP11_N"/>
</dbReference>
<keyword evidence="3 7" id="KW-0507">mRNA processing</keyword>
<keyword evidence="8" id="KW-0175">Coiled coil</keyword>
<dbReference type="GO" id="GO:0005681">
    <property type="term" value="C:spliceosomal complex"/>
    <property type="evidence" value="ECO:0007669"/>
    <property type="project" value="UniProtKB-KW"/>
</dbReference>
<dbReference type="PANTHER" id="PTHR23329">
    <property type="entry name" value="TUFTELIN-INTERACTING PROTEIN 11-RELATED"/>
    <property type="match status" value="1"/>
</dbReference>
<keyword evidence="12" id="KW-1185">Reference proteome</keyword>
<feature type="domain" description="G-patch" evidence="10">
    <location>
        <begin position="149"/>
        <end position="195"/>
    </location>
</feature>
<evidence type="ECO:0000256" key="2">
    <source>
        <dbReference type="ARBA" id="ARBA00010900"/>
    </source>
</evidence>
<protein>
    <recommendedName>
        <fullName evidence="10">G-patch domain-containing protein</fullName>
    </recommendedName>
</protein>
<evidence type="ECO:0000313" key="11">
    <source>
        <dbReference type="EMBL" id="KAL3120721.1"/>
    </source>
</evidence>
<keyword evidence="5 7" id="KW-0508">mRNA splicing</keyword>
<reference evidence="11 12" key="1">
    <citation type="submission" date="2024-10" db="EMBL/GenBank/DDBJ databases">
        <authorList>
            <person name="Kim D."/>
        </authorList>
    </citation>
    <scope>NUCLEOTIDE SEQUENCE [LARGE SCALE GENOMIC DNA]</scope>
    <source>
        <strain evidence="11">BH-2024</strain>
    </source>
</reference>
<dbReference type="GO" id="GO:0006397">
    <property type="term" value="P:mRNA processing"/>
    <property type="evidence" value="ECO:0007669"/>
    <property type="project" value="UniProtKB-KW"/>
</dbReference>
<gene>
    <name evidence="11" type="ORF">niasHT_008013</name>
</gene>
<evidence type="ECO:0000256" key="6">
    <source>
        <dbReference type="ARBA" id="ARBA00023242"/>
    </source>
</evidence>
<dbReference type="InterPro" id="IPR022783">
    <property type="entry name" value="GCFC_dom"/>
</dbReference>